<dbReference type="SUPFAM" id="SSF51658">
    <property type="entry name" value="Xylose isomerase-like"/>
    <property type="match status" value="1"/>
</dbReference>
<dbReference type="InterPro" id="IPR013022">
    <property type="entry name" value="Xyl_isomerase-like_TIM-brl"/>
</dbReference>
<reference evidence="2 3" key="1">
    <citation type="submission" date="2016-11" db="EMBL/GenBank/DDBJ databases">
        <title>Paenibacillus species isolates.</title>
        <authorList>
            <person name="Beno S.M."/>
        </authorList>
    </citation>
    <scope>NUCLEOTIDE SEQUENCE [LARGE SCALE GENOMIC DNA]</scope>
    <source>
        <strain evidence="2 3">FSL H7-0443</strain>
    </source>
</reference>
<feature type="domain" description="Xylose isomerase-like TIM barrel" evidence="1">
    <location>
        <begin position="6"/>
        <end position="89"/>
    </location>
</feature>
<dbReference type="InterPro" id="IPR036237">
    <property type="entry name" value="Xyl_isomerase-like_sf"/>
</dbReference>
<gene>
    <name evidence="2" type="ORF">BSK65_10490</name>
</gene>
<dbReference type="Proteomes" id="UP000187425">
    <property type="component" value="Unassembled WGS sequence"/>
</dbReference>
<name>A0A1R0ZJP7_9BACL</name>
<dbReference type="Gene3D" id="3.20.20.150">
    <property type="entry name" value="Divalent-metal-dependent TIM barrel enzymes"/>
    <property type="match status" value="1"/>
</dbReference>
<organism evidence="2 3">
    <name type="scientific">Paenibacillus odorifer</name>
    <dbReference type="NCBI Taxonomy" id="189426"/>
    <lineage>
        <taxon>Bacteria</taxon>
        <taxon>Bacillati</taxon>
        <taxon>Bacillota</taxon>
        <taxon>Bacilli</taxon>
        <taxon>Bacillales</taxon>
        <taxon>Paenibacillaceae</taxon>
        <taxon>Paenibacillus</taxon>
    </lineage>
</organism>
<dbReference type="EMBL" id="MPTW01000004">
    <property type="protein sequence ID" value="OME71467.1"/>
    <property type="molecule type" value="Genomic_DNA"/>
</dbReference>
<proteinExistence type="predicted"/>
<comment type="caution">
    <text evidence="2">The sequence shown here is derived from an EMBL/GenBank/DDBJ whole genome shotgun (WGS) entry which is preliminary data.</text>
</comment>
<protein>
    <recommendedName>
        <fullName evidence="1">Xylose isomerase-like TIM barrel domain-containing protein</fullName>
    </recommendedName>
</protein>
<evidence type="ECO:0000259" key="1">
    <source>
        <dbReference type="Pfam" id="PF01261"/>
    </source>
</evidence>
<dbReference type="AlphaFoldDB" id="A0A1R0ZJP7"/>
<accession>A0A1R0ZJP7</accession>
<evidence type="ECO:0000313" key="2">
    <source>
        <dbReference type="EMBL" id="OME71467.1"/>
    </source>
</evidence>
<evidence type="ECO:0000313" key="3">
    <source>
        <dbReference type="Proteomes" id="UP000187425"/>
    </source>
</evidence>
<sequence>MVMVTGDDPVYGIHLLKDYIVHIHVKDSIRHQPVDPRDVYGAIGYQPLDHQRIADLVSSGVIFQEVPLGEGKVDFDAYFAALQESGYGGAPERDIERAVSFILQYR</sequence>
<dbReference type="Pfam" id="PF01261">
    <property type="entry name" value="AP_endonuc_2"/>
    <property type="match status" value="1"/>
</dbReference>